<dbReference type="Gene3D" id="2.30.30.40">
    <property type="entry name" value="SH3 Domains"/>
    <property type="match status" value="2"/>
</dbReference>
<feature type="chain" id="PRO_5039109418" evidence="2">
    <location>
        <begin position="29"/>
        <end position="478"/>
    </location>
</feature>
<protein>
    <submittedName>
        <fullName evidence="4">Cell wall hydrolase</fullName>
    </submittedName>
</protein>
<sequence>MKKRMRRLAVCTAAAMTLSLTAGMTAMASSDNAFSIDMSSGSDEAWSNIAMTNDDTVYTGANIRSAASEDGEVVGCLYRGGAVEVLYQGDEWSEVRSGDVQGYIKNDYLVFGTEAKGLADYYGDDGVETSWNDVYVFSNPDACADIVHTADDGESFAVVSDEGHWLGVQLGADRTAYVSSEDVNRVLLVDTAVPMEESAGSEETWTEDTYTEDTSYDDTYYEESYDTSYDDGYYEESYDTSYDDGYYEESYDTSYDDGYYEESYDDTTYDESYDDTYYDDTTYDESYDDTYYDDTTYDESYDDSYYDDTYTEETEYVESVDGADEYVEDDTYTETEYTEPEYTETEYTEPEYTEPEYTETESTESSSAVSGDLDLLAALIYCEAGNQPYEGMVAVGAVVMNRVASSSFPNTISEVIYQSGQFTPAYSGTLASALASGVPSTCYDAAADALAGSNPVGSALYFNTSAGHGLQIGDHWFY</sequence>
<name>A0A9D1NX77_9FIRM</name>
<feature type="domain" description="SH3b" evidence="3">
    <location>
        <begin position="125"/>
        <end position="186"/>
    </location>
</feature>
<feature type="domain" description="SH3b" evidence="3">
    <location>
        <begin position="53"/>
        <end position="113"/>
    </location>
</feature>
<dbReference type="SMART" id="SM00287">
    <property type="entry name" value="SH3b"/>
    <property type="match status" value="2"/>
</dbReference>
<reference evidence="4" key="1">
    <citation type="submission" date="2020-10" db="EMBL/GenBank/DDBJ databases">
        <authorList>
            <person name="Gilroy R."/>
        </authorList>
    </citation>
    <scope>NUCLEOTIDE SEQUENCE</scope>
    <source>
        <strain evidence="4">ChiBcec6-7307</strain>
    </source>
</reference>
<dbReference type="InterPro" id="IPR003646">
    <property type="entry name" value="SH3-like_bac-type"/>
</dbReference>
<dbReference type="AlphaFoldDB" id="A0A9D1NX77"/>
<feature type="compositionally biased region" description="Acidic residues" evidence="1">
    <location>
        <begin position="204"/>
        <end position="258"/>
    </location>
</feature>
<dbReference type="Pfam" id="PF08239">
    <property type="entry name" value="SH3_3"/>
    <property type="match status" value="1"/>
</dbReference>
<dbReference type="Proteomes" id="UP000886889">
    <property type="component" value="Unassembled WGS sequence"/>
</dbReference>
<dbReference type="GO" id="GO:0016787">
    <property type="term" value="F:hydrolase activity"/>
    <property type="evidence" value="ECO:0007669"/>
    <property type="project" value="UniProtKB-KW"/>
</dbReference>
<keyword evidence="2" id="KW-0732">Signal</keyword>
<dbReference type="EMBL" id="DVOS01000022">
    <property type="protein sequence ID" value="HIV22668.1"/>
    <property type="molecule type" value="Genomic_DNA"/>
</dbReference>
<evidence type="ECO:0000313" key="4">
    <source>
        <dbReference type="EMBL" id="HIV22668.1"/>
    </source>
</evidence>
<feature type="region of interest" description="Disordered" evidence="1">
    <location>
        <begin position="196"/>
        <end position="258"/>
    </location>
</feature>
<dbReference type="InterPro" id="IPR011105">
    <property type="entry name" value="Cell_wall_hydrolase_SleB"/>
</dbReference>
<evidence type="ECO:0000313" key="5">
    <source>
        <dbReference type="Proteomes" id="UP000886889"/>
    </source>
</evidence>
<keyword evidence="4" id="KW-0378">Hydrolase</keyword>
<feature type="signal peptide" evidence="2">
    <location>
        <begin position="1"/>
        <end position="28"/>
    </location>
</feature>
<dbReference type="InterPro" id="IPR042047">
    <property type="entry name" value="SleB_dom1"/>
</dbReference>
<evidence type="ECO:0000259" key="3">
    <source>
        <dbReference type="SMART" id="SM00287"/>
    </source>
</evidence>
<reference evidence="4" key="2">
    <citation type="journal article" date="2021" name="PeerJ">
        <title>Extensive microbial diversity within the chicken gut microbiome revealed by metagenomics and culture.</title>
        <authorList>
            <person name="Gilroy R."/>
            <person name="Ravi A."/>
            <person name="Getino M."/>
            <person name="Pursley I."/>
            <person name="Horton D.L."/>
            <person name="Alikhan N.F."/>
            <person name="Baker D."/>
            <person name="Gharbi K."/>
            <person name="Hall N."/>
            <person name="Watson M."/>
            <person name="Adriaenssens E.M."/>
            <person name="Foster-Nyarko E."/>
            <person name="Jarju S."/>
            <person name="Secka A."/>
            <person name="Antonio M."/>
            <person name="Oren A."/>
            <person name="Chaudhuri R.R."/>
            <person name="La Ragione R."/>
            <person name="Hildebrand F."/>
            <person name="Pallen M.J."/>
        </authorList>
    </citation>
    <scope>NUCLEOTIDE SEQUENCE</scope>
    <source>
        <strain evidence="4">ChiBcec6-7307</strain>
    </source>
</reference>
<feature type="region of interest" description="Disordered" evidence="1">
    <location>
        <begin position="280"/>
        <end position="305"/>
    </location>
</feature>
<evidence type="ECO:0000256" key="2">
    <source>
        <dbReference type="SAM" id="SignalP"/>
    </source>
</evidence>
<comment type="caution">
    <text evidence="4">The sequence shown here is derived from an EMBL/GenBank/DDBJ whole genome shotgun (WGS) entry which is preliminary data.</text>
</comment>
<accession>A0A9D1NX77</accession>
<feature type="compositionally biased region" description="Acidic residues" evidence="1">
    <location>
        <begin position="329"/>
        <end position="362"/>
    </location>
</feature>
<dbReference type="Gene3D" id="1.10.10.2520">
    <property type="entry name" value="Cell wall hydrolase SleB, domain 1"/>
    <property type="match status" value="1"/>
</dbReference>
<gene>
    <name evidence="4" type="ORF">IAC80_01880</name>
</gene>
<feature type="region of interest" description="Disordered" evidence="1">
    <location>
        <begin position="329"/>
        <end position="368"/>
    </location>
</feature>
<evidence type="ECO:0000256" key="1">
    <source>
        <dbReference type="SAM" id="MobiDB-lite"/>
    </source>
</evidence>
<dbReference type="Pfam" id="PF07486">
    <property type="entry name" value="Hydrolase_2"/>
    <property type="match status" value="1"/>
</dbReference>
<organism evidence="4 5">
    <name type="scientific">Candidatus Merdiplasma excrementigallinarum</name>
    <dbReference type="NCBI Taxonomy" id="2840864"/>
    <lineage>
        <taxon>Bacteria</taxon>
        <taxon>Bacillati</taxon>
        <taxon>Bacillota</taxon>
        <taxon>Clostridia</taxon>
        <taxon>Lachnospirales</taxon>
        <taxon>Lachnospiraceae</taxon>
        <taxon>Lachnospiraceae incertae sedis</taxon>
        <taxon>Candidatus Merdiplasma</taxon>
    </lineage>
</organism>
<proteinExistence type="predicted"/>